<dbReference type="EMBL" id="SLVV01000006">
    <property type="protein sequence ID" value="TCN25051.1"/>
    <property type="molecule type" value="Genomic_DNA"/>
</dbReference>
<evidence type="ECO:0000313" key="2">
    <source>
        <dbReference type="EMBL" id="TCN25051.1"/>
    </source>
</evidence>
<reference evidence="2 3" key="1">
    <citation type="journal article" date="2015" name="Stand. Genomic Sci.">
        <title>Genomic Encyclopedia of Bacterial and Archaeal Type Strains, Phase III: the genomes of soil and plant-associated and newly described type strains.</title>
        <authorList>
            <person name="Whitman W.B."/>
            <person name="Woyke T."/>
            <person name="Klenk H.P."/>
            <person name="Zhou Y."/>
            <person name="Lilburn T.G."/>
            <person name="Beck B.J."/>
            <person name="De Vos P."/>
            <person name="Vandamme P."/>
            <person name="Eisen J.A."/>
            <person name="Garrity G."/>
            <person name="Hugenholtz P."/>
            <person name="Kyrpides N.C."/>
        </authorList>
    </citation>
    <scope>NUCLEOTIDE SEQUENCE [LARGE SCALE GENOMIC DNA]</scope>
    <source>
        <strain evidence="2 3">CV53</strain>
    </source>
</reference>
<accession>A0A4R2BDR1</accession>
<evidence type="ECO:0000313" key="3">
    <source>
        <dbReference type="Proteomes" id="UP000295689"/>
    </source>
</evidence>
<gene>
    <name evidence="2" type="ORF">EV146_106253</name>
</gene>
<name>A0A4R2BDR1_9BACI</name>
<feature type="transmembrane region" description="Helical" evidence="1">
    <location>
        <begin position="33"/>
        <end position="50"/>
    </location>
</feature>
<feature type="transmembrane region" description="Helical" evidence="1">
    <location>
        <begin position="62"/>
        <end position="83"/>
    </location>
</feature>
<keyword evidence="1" id="KW-0472">Membrane</keyword>
<dbReference type="RefSeq" id="WP_132006436.1">
    <property type="nucleotide sequence ID" value="NZ_JABUHM010000004.1"/>
</dbReference>
<protein>
    <submittedName>
        <fullName evidence="2">Uncharacterized protein</fullName>
    </submittedName>
</protein>
<keyword evidence="3" id="KW-1185">Reference proteome</keyword>
<organism evidence="2 3">
    <name type="scientific">Mesobacillus foraminis</name>
    <dbReference type="NCBI Taxonomy" id="279826"/>
    <lineage>
        <taxon>Bacteria</taxon>
        <taxon>Bacillati</taxon>
        <taxon>Bacillota</taxon>
        <taxon>Bacilli</taxon>
        <taxon>Bacillales</taxon>
        <taxon>Bacillaceae</taxon>
        <taxon>Mesobacillus</taxon>
    </lineage>
</organism>
<proteinExistence type="predicted"/>
<keyword evidence="1" id="KW-0812">Transmembrane</keyword>
<keyword evidence="1" id="KW-1133">Transmembrane helix</keyword>
<sequence>MKKAMLILLLLANLFYIINFLFSFSSFSLINPFWLGSFVIGIVYSIIYLIMNRKQKDYHPYLSIAVLSACMGSIGLYVFYFYLSHMIA</sequence>
<feature type="transmembrane region" description="Helical" evidence="1">
    <location>
        <begin position="7"/>
        <end position="27"/>
    </location>
</feature>
<dbReference type="Proteomes" id="UP000295689">
    <property type="component" value="Unassembled WGS sequence"/>
</dbReference>
<evidence type="ECO:0000256" key="1">
    <source>
        <dbReference type="SAM" id="Phobius"/>
    </source>
</evidence>
<dbReference type="AlphaFoldDB" id="A0A4R2BDR1"/>
<comment type="caution">
    <text evidence="2">The sequence shown here is derived from an EMBL/GenBank/DDBJ whole genome shotgun (WGS) entry which is preliminary data.</text>
</comment>